<evidence type="ECO:0000313" key="7">
    <source>
        <dbReference type="EMBL" id="PKY71679.1"/>
    </source>
</evidence>
<dbReference type="AlphaFoldDB" id="A0A2I1IKN1"/>
<protein>
    <recommendedName>
        <fullName evidence="5">Acyl-CoA synthetase</fullName>
    </recommendedName>
</protein>
<dbReference type="EMBL" id="PKKO01000006">
    <property type="protein sequence ID" value="PKY71679.1"/>
    <property type="molecule type" value="Genomic_DNA"/>
</dbReference>
<dbReference type="GO" id="GO:0016020">
    <property type="term" value="C:membrane"/>
    <property type="evidence" value="ECO:0007669"/>
    <property type="project" value="TreeGrafter"/>
</dbReference>
<dbReference type="InterPro" id="IPR020845">
    <property type="entry name" value="AMP-binding_CS"/>
</dbReference>
<organism evidence="7 8">
    <name type="scientific">Winkia neuii</name>
    <dbReference type="NCBI Taxonomy" id="33007"/>
    <lineage>
        <taxon>Bacteria</taxon>
        <taxon>Bacillati</taxon>
        <taxon>Actinomycetota</taxon>
        <taxon>Actinomycetes</taxon>
        <taxon>Actinomycetales</taxon>
        <taxon>Actinomycetaceae</taxon>
        <taxon>Winkia</taxon>
    </lineage>
</organism>
<evidence type="ECO:0000256" key="3">
    <source>
        <dbReference type="ARBA" id="ARBA00022832"/>
    </source>
</evidence>
<dbReference type="PROSITE" id="PS00455">
    <property type="entry name" value="AMP_BINDING"/>
    <property type="match status" value="1"/>
</dbReference>
<comment type="caution">
    <text evidence="7">The sequence shown here is derived from an EMBL/GenBank/DDBJ whole genome shotgun (WGS) entry which is preliminary data.</text>
</comment>
<dbReference type="Pfam" id="PF23562">
    <property type="entry name" value="AMP-binding_C_3"/>
    <property type="match status" value="1"/>
</dbReference>
<sequence length="602" mass="65632">MALLRRRPKKEYLAAGTIPGIVEKRASLYPTEVAVELRNQIGTQWQKITAEALRDQVHVVARGLMAYGLKPGDSVAIFGATSYEWTVLDLAAQSAGCVVVPIYESDSNEQISWIIEDSDIRFVVTDTSIQARVIDSLVRDRPTVLGVLAHDSDAMVQIIERSEEVDENALAERLDGLDSEDVATIIYTSGTTGRPKGVELTHSNFIKQIEAAQQMLPQAIVHPDTRVLLFLPVAHVLARFINFMALAGHGVVGHSSSIKNLMGDMTTFRPTSLLVVPRVLEKVYNAADSKAGSGMKLKMFRWSAHALETYAEHEEEGTLTTSVRASAAIARRVLAKIPELLGGNLRVIVSGGAPLSPTLAYFFRGLGFDVLEGYGTTEMGGPLTISMPETNKTGSVGAPLLCNQVRLSSDGELEAYGPGIMRGYRNNPEATKEAFTPDGWYKSGDLASIDDMGRVKITGRKKEIIVTAGGKNVSPAVLEDRLRGHPLISQVVVVGDQRNFISALITLDSEMLPSWLENHGLTHMEVVEAAKDKDVLAALDRAVKRANKAVSRAESIRKFTVLPTDFTEENGLLTPSLKVKRTKVLDRFADVIDKMYEGAKRG</sequence>
<dbReference type="GeneID" id="35867147"/>
<keyword evidence="8" id="KW-1185">Reference proteome</keyword>
<dbReference type="Pfam" id="PF00501">
    <property type="entry name" value="AMP-binding"/>
    <property type="match status" value="1"/>
</dbReference>
<feature type="domain" description="AMP-dependent synthetase/ligase" evidence="6">
    <location>
        <begin position="23"/>
        <end position="424"/>
    </location>
</feature>
<keyword evidence="2 7" id="KW-0436">Ligase</keyword>
<keyword evidence="3" id="KW-0276">Fatty acid metabolism</keyword>
<evidence type="ECO:0000259" key="6">
    <source>
        <dbReference type="Pfam" id="PF00501"/>
    </source>
</evidence>
<dbReference type="InterPro" id="IPR042099">
    <property type="entry name" value="ANL_N_sf"/>
</dbReference>
<evidence type="ECO:0000256" key="1">
    <source>
        <dbReference type="ARBA" id="ARBA00006432"/>
    </source>
</evidence>
<dbReference type="PANTHER" id="PTHR43272">
    <property type="entry name" value="LONG-CHAIN-FATTY-ACID--COA LIGASE"/>
    <property type="match status" value="1"/>
</dbReference>
<dbReference type="InterPro" id="IPR000873">
    <property type="entry name" value="AMP-dep_synth/lig_dom"/>
</dbReference>
<accession>A0A2I1IKN1</accession>
<dbReference type="Proteomes" id="UP000235122">
    <property type="component" value="Unassembled WGS sequence"/>
</dbReference>
<evidence type="ECO:0000256" key="5">
    <source>
        <dbReference type="ARBA" id="ARBA00032875"/>
    </source>
</evidence>
<proteinExistence type="inferred from homology"/>
<dbReference type="CDD" id="cd05907">
    <property type="entry name" value="VL_LC_FACS_like"/>
    <property type="match status" value="1"/>
</dbReference>
<evidence type="ECO:0000313" key="8">
    <source>
        <dbReference type="Proteomes" id="UP000235122"/>
    </source>
</evidence>
<dbReference type="PANTHER" id="PTHR43272:SF32">
    <property type="entry name" value="AMP-DEPENDENT SYNTHETASE_LIGASE DOMAIN-CONTAINING PROTEIN"/>
    <property type="match status" value="1"/>
</dbReference>
<keyword evidence="4" id="KW-0443">Lipid metabolism</keyword>
<comment type="similarity">
    <text evidence="1">Belongs to the ATP-dependent AMP-binding enzyme family.</text>
</comment>
<dbReference type="Gene3D" id="3.40.50.12780">
    <property type="entry name" value="N-terminal domain of ligase-like"/>
    <property type="match status" value="1"/>
</dbReference>
<dbReference type="GO" id="GO:0004467">
    <property type="term" value="F:long-chain fatty acid-CoA ligase activity"/>
    <property type="evidence" value="ECO:0007669"/>
    <property type="project" value="TreeGrafter"/>
</dbReference>
<evidence type="ECO:0000256" key="2">
    <source>
        <dbReference type="ARBA" id="ARBA00022598"/>
    </source>
</evidence>
<evidence type="ECO:0000256" key="4">
    <source>
        <dbReference type="ARBA" id="ARBA00023098"/>
    </source>
</evidence>
<name>A0A2I1IKN1_9ACTO</name>
<gene>
    <name evidence="7" type="ORF">CYJ19_10725</name>
</gene>
<dbReference type="SUPFAM" id="SSF56801">
    <property type="entry name" value="Acetyl-CoA synthetase-like"/>
    <property type="match status" value="1"/>
</dbReference>
<dbReference type="STRING" id="33007.HMPREF3198_01974"/>
<dbReference type="RefSeq" id="WP_024331445.1">
    <property type="nucleotide sequence ID" value="NZ_JASOXK010000004.1"/>
</dbReference>
<reference evidence="7 8" key="1">
    <citation type="submission" date="2017-12" db="EMBL/GenBank/DDBJ databases">
        <title>Phylogenetic diversity of female urinary microbiome.</title>
        <authorList>
            <person name="Thomas-White K."/>
            <person name="Wolfe A.J."/>
        </authorList>
    </citation>
    <scope>NUCLEOTIDE SEQUENCE [LARGE SCALE GENOMIC DNA]</scope>
    <source>
        <strain evidence="7 8">UMB0402</strain>
    </source>
</reference>